<evidence type="ECO:0000256" key="15">
    <source>
        <dbReference type="ARBA" id="ARBA00071867"/>
    </source>
</evidence>
<comment type="subcellular location">
    <subcellularLocation>
        <location evidence="1 19">Cytoplasm</location>
    </subcellularLocation>
</comment>
<dbReference type="SUPFAM" id="SSF52402">
    <property type="entry name" value="Adenine nucleotide alpha hydrolases-like"/>
    <property type="match status" value="1"/>
</dbReference>
<evidence type="ECO:0000256" key="7">
    <source>
        <dbReference type="ARBA" id="ARBA00022840"/>
    </source>
</evidence>
<dbReference type="RefSeq" id="WP_087677739.1">
    <property type="nucleotide sequence ID" value="NZ_FUWV01000001.1"/>
</dbReference>
<dbReference type="EC" id="2.8.1.4" evidence="14 19"/>
<evidence type="ECO:0000256" key="10">
    <source>
        <dbReference type="ARBA" id="ARBA00050570"/>
    </source>
</evidence>
<feature type="binding site" evidence="19">
    <location>
        <position position="262"/>
    </location>
    <ligand>
        <name>ATP</name>
        <dbReference type="ChEBI" id="CHEBI:30616"/>
    </ligand>
</feature>
<dbReference type="Gene3D" id="3.40.50.620">
    <property type="entry name" value="HUPs"/>
    <property type="match status" value="1"/>
</dbReference>
<feature type="binding site" evidence="19">
    <location>
        <position position="284"/>
    </location>
    <ligand>
        <name>ATP</name>
        <dbReference type="ChEBI" id="CHEBI:30616"/>
    </ligand>
</feature>
<comment type="catalytic activity">
    <reaction evidence="10 19">
        <text>[ThiI sulfur-carrier protein]-S-sulfanyl-L-cysteine + a uridine in tRNA + 2 reduced [2Fe-2S]-[ferredoxin] + ATP + H(+) = [ThiI sulfur-carrier protein]-L-cysteine + a 4-thiouridine in tRNA + 2 oxidized [2Fe-2S]-[ferredoxin] + AMP + diphosphate</text>
        <dbReference type="Rhea" id="RHEA:24176"/>
        <dbReference type="Rhea" id="RHEA-COMP:10000"/>
        <dbReference type="Rhea" id="RHEA-COMP:10001"/>
        <dbReference type="Rhea" id="RHEA-COMP:13337"/>
        <dbReference type="Rhea" id="RHEA-COMP:13338"/>
        <dbReference type="Rhea" id="RHEA-COMP:13339"/>
        <dbReference type="Rhea" id="RHEA-COMP:13340"/>
        <dbReference type="ChEBI" id="CHEBI:15378"/>
        <dbReference type="ChEBI" id="CHEBI:29950"/>
        <dbReference type="ChEBI" id="CHEBI:30616"/>
        <dbReference type="ChEBI" id="CHEBI:33019"/>
        <dbReference type="ChEBI" id="CHEBI:33737"/>
        <dbReference type="ChEBI" id="CHEBI:33738"/>
        <dbReference type="ChEBI" id="CHEBI:61963"/>
        <dbReference type="ChEBI" id="CHEBI:65315"/>
        <dbReference type="ChEBI" id="CHEBI:136798"/>
        <dbReference type="ChEBI" id="CHEBI:456215"/>
        <dbReference type="EC" id="2.8.1.4"/>
    </reaction>
</comment>
<comment type="similarity">
    <text evidence="13 19">Belongs to the ThiI family.</text>
</comment>
<dbReference type="GO" id="GO:0000049">
    <property type="term" value="F:tRNA binding"/>
    <property type="evidence" value="ECO:0007669"/>
    <property type="project" value="UniProtKB-UniRule"/>
</dbReference>
<keyword evidence="7 19" id="KW-0067">ATP-binding</keyword>
<evidence type="ECO:0000256" key="5">
    <source>
        <dbReference type="ARBA" id="ARBA00022679"/>
    </source>
</evidence>
<proteinExistence type="inferred from homology"/>
<dbReference type="Pfam" id="PF02926">
    <property type="entry name" value="THUMP"/>
    <property type="match status" value="1"/>
</dbReference>
<dbReference type="SMART" id="SM00981">
    <property type="entry name" value="THUMP"/>
    <property type="match status" value="1"/>
</dbReference>
<dbReference type="InterPro" id="IPR004114">
    <property type="entry name" value="THUMP_dom"/>
</dbReference>
<dbReference type="FunFam" id="3.40.50.620:FF:000053">
    <property type="entry name" value="Probable tRNA sulfurtransferase"/>
    <property type="match status" value="1"/>
</dbReference>
<dbReference type="GO" id="GO:0004810">
    <property type="term" value="F:CCA tRNA nucleotidyltransferase activity"/>
    <property type="evidence" value="ECO:0007669"/>
    <property type="project" value="InterPro"/>
</dbReference>
<dbReference type="HAMAP" id="MF_00021">
    <property type="entry name" value="ThiI"/>
    <property type="match status" value="1"/>
</dbReference>
<dbReference type="CDD" id="cd01712">
    <property type="entry name" value="PPase_ThiI"/>
    <property type="match status" value="1"/>
</dbReference>
<gene>
    <name evidence="19" type="primary">thiI</name>
    <name evidence="21" type="ORF">SAMN02745973_00299</name>
</gene>
<feature type="binding site" evidence="19">
    <location>
        <position position="293"/>
    </location>
    <ligand>
        <name>ATP</name>
        <dbReference type="ChEBI" id="CHEBI:30616"/>
    </ligand>
</feature>
<dbReference type="NCBIfam" id="TIGR00342">
    <property type="entry name" value="tRNA uracil 4-sulfurtransferase ThiI"/>
    <property type="match status" value="1"/>
</dbReference>
<comment type="catalytic activity">
    <reaction evidence="11 19">
        <text>[ThiS sulfur-carrier protein]-C-terminal Gly-Gly-AMP + S-sulfanyl-L-cysteinyl-[cysteine desulfurase] + AH2 = [ThiS sulfur-carrier protein]-C-terminal-Gly-aminoethanethioate + L-cysteinyl-[cysteine desulfurase] + A + AMP + 2 H(+)</text>
        <dbReference type="Rhea" id="RHEA:43340"/>
        <dbReference type="Rhea" id="RHEA-COMP:12157"/>
        <dbReference type="Rhea" id="RHEA-COMP:12158"/>
        <dbReference type="Rhea" id="RHEA-COMP:12910"/>
        <dbReference type="Rhea" id="RHEA-COMP:19908"/>
        <dbReference type="ChEBI" id="CHEBI:13193"/>
        <dbReference type="ChEBI" id="CHEBI:15378"/>
        <dbReference type="ChEBI" id="CHEBI:17499"/>
        <dbReference type="ChEBI" id="CHEBI:29950"/>
        <dbReference type="ChEBI" id="CHEBI:61963"/>
        <dbReference type="ChEBI" id="CHEBI:90618"/>
        <dbReference type="ChEBI" id="CHEBI:232372"/>
        <dbReference type="ChEBI" id="CHEBI:456215"/>
    </reaction>
</comment>
<dbReference type="Pfam" id="PF02568">
    <property type="entry name" value="ThiI"/>
    <property type="match status" value="1"/>
</dbReference>
<dbReference type="GO" id="GO:0005524">
    <property type="term" value="F:ATP binding"/>
    <property type="evidence" value="ECO:0007669"/>
    <property type="project" value="UniProtKB-UniRule"/>
</dbReference>
<sequence>MEKVILVRYGEISLKGLNRSYFMNQLYRNMKAALAEYEEVHIEQIQGRYLVKCLKEDIEQVVQSLTRVFGIVSISPAFQLENDLYKIKKMALDLIKKQEWIKTFKVETKRANKNFPLTSPEISKEIGAHILTYTNHLKVDVHHPDIKIYVEIRDKAYVYHEIIPGVGGLPVGSNGKAALLISGGIDSPVAGYMTAKRGVELIAVHFHSFPFTSDRAKEKVVDLTRILTQYAGPIKLFIVPFSKIQTEIGEKCEERQTTLIMRRFMMKIAEKIAIQEEAKVLITGESIGQVASQTLESLTVTNAAVSIPVFRPLIGMDKQEITEISCKINTYETSILPYEDCCTIFVPKHPDTKPKLEKILQFEKKLDEKNLIEEAIHSMEIVNLP</sequence>
<dbReference type="CDD" id="cd11716">
    <property type="entry name" value="THUMP_ThiI"/>
    <property type="match status" value="1"/>
</dbReference>
<evidence type="ECO:0000256" key="18">
    <source>
        <dbReference type="ARBA" id="ARBA00080570"/>
    </source>
</evidence>
<dbReference type="GO" id="GO:0002937">
    <property type="term" value="P:tRNA 4-thiouridine biosynthesis"/>
    <property type="evidence" value="ECO:0007669"/>
    <property type="project" value="TreeGrafter"/>
</dbReference>
<reference evidence="21 22" key="1">
    <citation type="submission" date="2017-02" db="EMBL/GenBank/DDBJ databases">
        <authorList>
            <person name="Peterson S.W."/>
        </authorList>
    </citation>
    <scope>NUCLEOTIDE SEQUENCE [LARGE SCALE GENOMIC DNA]</scope>
    <source>
        <strain evidence="21 22">DSM 15102</strain>
    </source>
</reference>
<evidence type="ECO:0000313" key="21">
    <source>
        <dbReference type="EMBL" id="SJZ36614.1"/>
    </source>
</evidence>
<dbReference type="InterPro" id="IPR014729">
    <property type="entry name" value="Rossmann-like_a/b/a_fold"/>
</dbReference>
<accession>A0A1T4K2F7</accession>
<feature type="binding site" evidence="19">
    <location>
        <begin position="205"/>
        <end position="206"/>
    </location>
    <ligand>
        <name>ATP</name>
        <dbReference type="ChEBI" id="CHEBI:30616"/>
    </ligand>
</feature>
<dbReference type="InterPro" id="IPR054173">
    <property type="entry name" value="ThiI_fer"/>
</dbReference>
<dbReference type="EMBL" id="FUWV01000001">
    <property type="protein sequence ID" value="SJZ36614.1"/>
    <property type="molecule type" value="Genomic_DNA"/>
</dbReference>
<dbReference type="InterPro" id="IPR049961">
    <property type="entry name" value="ThiI_N"/>
</dbReference>
<keyword evidence="5 19" id="KW-0808">Transferase</keyword>
<dbReference type="SUPFAM" id="SSF143437">
    <property type="entry name" value="THUMP domain-like"/>
    <property type="match status" value="1"/>
</dbReference>
<keyword evidence="9 19" id="KW-0784">Thiamine biosynthesis</keyword>
<evidence type="ECO:0000256" key="11">
    <source>
        <dbReference type="ARBA" id="ARBA00052330"/>
    </source>
</evidence>
<dbReference type="PANTHER" id="PTHR43209:SF1">
    <property type="entry name" value="TRNA SULFURTRANSFERASE"/>
    <property type="match status" value="1"/>
</dbReference>
<dbReference type="Proteomes" id="UP000196365">
    <property type="component" value="Unassembled WGS sequence"/>
</dbReference>
<dbReference type="InterPro" id="IPR020536">
    <property type="entry name" value="ThiI_AANH"/>
</dbReference>
<evidence type="ECO:0000256" key="8">
    <source>
        <dbReference type="ARBA" id="ARBA00022884"/>
    </source>
</evidence>
<comment type="function">
    <text evidence="12 19">Catalyzes the ATP-dependent transfer of a sulfur to tRNA to produce 4-thiouridine in position 8 of tRNAs, which functions as a near-UV photosensor. Also catalyzes the transfer of sulfur to the sulfur carrier protein ThiS, forming ThiS-thiocarboxylate. This is a step in the synthesis of thiazole, in the thiamine biosynthesis pathway. The sulfur is donated as persulfide by IscS.</text>
</comment>
<dbReference type="PANTHER" id="PTHR43209">
    <property type="entry name" value="TRNA SULFURTRANSFERASE"/>
    <property type="match status" value="1"/>
</dbReference>
<evidence type="ECO:0000313" key="22">
    <source>
        <dbReference type="Proteomes" id="UP000196365"/>
    </source>
</evidence>
<dbReference type="GO" id="GO:0009228">
    <property type="term" value="P:thiamine biosynthetic process"/>
    <property type="evidence" value="ECO:0007669"/>
    <property type="project" value="UniProtKB-KW"/>
</dbReference>
<keyword evidence="3 19" id="KW-0963">Cytoplasm</keyword>
<evidence type="ECO:0000256" key="4">
    <source>
        <dbReference type="ARBA" id="ARBA00022555"/>
    </source>
</evidence>
<dbReference type="PROSITE" id="PS51165">
    <property type="entry name" value="THUMP"/>
    <property type="match status" value="1"/>
</dbReference>
<dbReference type="InterPro" id="IPR050102">
    <property type="entry name" value="tRNA_sulfurtransferase_ThiI"/>
</dbReference>
<dbReference type="Pfam" id="PF22025">
    <property type="entry name" value="ThiI_fer"/>
    <property type="match status" value="1"/>
</dbReference>
<evidence type="ECO:0000256" key="12">
    <source>
        <dbReference type="ARBA" id="ARBA00058382"/>
    </source>
</evidence>
<evidence type="ECO:0000256" key="17">
    <source>
        <dbReference type="ARBA" id="ARBA00077849"/>
    </source>
</evidence>
<name>A0A1T4K2F7_9FIRM</name>
<evidence type="ECO:0000259" key="20">
    <source>
        <dbReference type="PROSITE" id="PS51165"/>
    </source>
</evidence>
<feature type="domain" description="THUMP" evidence="20">
    <location>
        <begin position="59"/>
        <end position="162"/>
    </location>
</feature>
<dbReference type="UniPathway" id="UPA00060"/>
<comment type="pathway">
    <text evidence="2 19">Cofactor biosynthesis; thiamine diphosphate biosynthesis.</text>
</comment>
<evidence type="ECO:0000256" key="2">
    <source>
        <dbReference type="ARBA" id="ARBA00004948"/>
    </source>
</evidence>
<evidence type="ECO:0000256" key="3">
    <source>
        <dbReference type="ARBA" id="ARBA00022490"/>
    </source>
</evidence>
<feature type="binding site" evidence="19">
    <location>
        <begin position="180"/>
        <end position="181"/>
    </location>
    <ligand>
        <name>ATP</name>
        <dbReference type="ChEBI" id="CHEBI:30616"/>
    </ligand>
</feature>
<dbReference type="GO" id="GO:0052837">
    <property type="term" value="P:thiazole biosynthetic process"/>
    <property type="evidence" value="ECO:0007669"/>
    <property type="project" value="TreeGrafter"/>
</dbReference>
<evidence type="ECO:0000256" key="9">
    <source>
        <dbReference type="ARBA" id="ARBA00022977"/>
    </source>
</evidence>
<dbReference type="OrthoDB" id="9773948at2"/>
<evidence type="ECO:0000256" key="19">
    <source>
        <dbReference type="HAMAP-Rule" id="MF_00021"/>
    </source>
</evidence>
<dbReference type="GO" id="GO:0005829">
    <property type="term" value="C:cytosol"/>
    <property type="evidence" value="ECO:0007669"/>
    <property type="project" value="TreeGrafter"/>
</dbReference>
<evidence type="ECO:0000256" key="6">
    <source>
        <dbReference type="ARBA" id="ARBA00022741"/>
    </source>
</evidence>
<evidence type="ECO:0000256" key="14">
    <source>
        <dbReference type="ARBA" id="ARBA00066827"/>
    </source>
</evidence>
<organism evidence="21 22">
    <name type="scientific">Garciella nitratireducens DSM 15102</name>
    <dbReference type="NCBI Taxonomy" id="1121911"/>
    <lineage>
        <taxon>Bacteria</taxon>
        <taxon>Bacillati</taxon>
        <taxon>Bacillota</taxon>
        <taxon>Clostridia</taxon>
        <taxon>Eubacteriales</taxon>
        <taxon>Eubacteriaceae</taxon>
        <taxon>Garciella</taxon>
    </lineage>
</organism>
<evidence type="ECO:0000256" key="13">
    <source>
        <dbReference type="ARBA" id="ARBA00061472"/>
    </source>
</evidence>
<dbReference type="GO" id="GO:0009229">
    <property type="term" value="P:thiamine diphosphate biosynthetic process"/>
    <property type="evidence" value="ECO:0007669"/>
    <property type="project" value="UniProtKB-UniRule"/>
</dbReference>
<keyword evidence="4 19" id="KW-0820">tRNA-binding</keyword>
<dbReference type="InterPro" id="IPR049962">
    <property type="entry name" value="THUMP_ThiI"/>
</dbReference>
<dbReference type="GO" id="GO:0140741">
    <property type="term" value="F:tRNA-uracil-4 sulfurtransferase activity"/>
    <property type="evidence" value="ECO:0007669"/>
    <property type="project" value="UniProtKB-EC"/>
</dbReference>
<dbReference type="InterPro" id="IPR003720">
    <property type="entry name" value="tRNA_STrfase"/>
</dbReference>
<dbReference type="AlphaFoldDB" id="A0A1T4K2F7"/>
<evidence type="ECO:0000256" key="16">
    <source>
        <dbReference type="ARBA" id="ARBA00075337"/>
    </source>
</evidence>
<keyword evidence="8 19" id="KW-0694">RNA-binding</keyword>
<keyword evidence="22" id="KW-1185">Reference proteome</keyword>
<dbReference type="Gene3D" id="3.30.2130.30">
    <property type="match status" value="1"/>
</dbReference>
<keyword evidence="6 19" id="KW-0547">Nucleotide-binding</keyword>
<evidence type="ECO:0000256" key="1">
    <source>
        <dbReference type="ARBA" id="ARBA00004496"/>
    </source>
</evidence>
<protein>
    <recommendedName>
        <fullName evidence="15 19">Probable tRNA sulfurtransferase</fullName>
        <ecNumber evidence="14 19">2.8.1.4</ecNumber>
    </recommendedName>
    <alternativeName>
        <fullName evidence="16 19">Sulfur carrier protein ThiS sulfurtransferase</fullName>
    </alternativeName>
    <alternativeName>
        <fullName evidence="17 19">Thiamine biosynthesis protein ThiI</fullName>
    </alternativeName>
    <alternativeName>
        <fullName evidence="18 19">tRNA 4-thiouridine synthase</fullName>
    </alternativeName>
</protein>